<sequence>MPDGSGGGTNEQSTEQSTEQESNQEQSTGGGDSGSASAPSASTGVWDRLAECESNGNWSINTGNGFYGGLQFHPQTWAAYGGHEFAPNAHQATREQEIAIAERVLEGQGWGAWPACSSQLGLR</sequence>
<evidence type="ECO:0000256" key="2">
    <source>
        <dbReference type="ARBA" id="ARBA00022801"/>
    </source>
</evidence>
<dbReference type="InterPro" id="IPR010618">
    <property type="entry name" value="RPF"/>
</dbReference>
<name>A0A411YL95_9ACTN</name>
<dbReference type="SUPFAM" id="SSF53955">
    <property type="entry name" value="Lysozyme-like"/>
    <property type="match status" value="1"/>
</dbReference>
<dbReference type="Proteomes" id="UP000291469">
    <property type="component" value="Chromosome"/>
</dbReference>
<dbReference type="AlphaFoldDB" id="A0A411YL95"/>
<proteinExistence type="inferred from homology"/>
<reference evidence="5 6" key="1">
    <citation type="submission" date="2019-01" db="EMBL/GenBank/DDBJ databases">
        <title>Egibacter rhizosphaerae EGI 80759T.</title>
        <authorList>
            <person name="Chen D.-D."/>
            <person name="Tian Y."/>
            <person name="Jiao J.-Y."/>
            <person name="Zhang X.-T."/>
            <person name="Zhang Y.-G."/>
            <person name="Zhang Y."/>
            <person name="Xiao M."/>
            <person name="Shu W.-S."/>
            <person name="Li W.-J."/>
        </authorList>
    </citation>
    <scope>NUCLEOTIDE SEQUENCE [LARGE SCALE GENOMIC DNA]</scope>
    <source>
        <strain evidence="5 6">EGI 80759</strain>
    </source>
</reference>
<dbReference type="GO" id="GO:0016787">
    <property type="term" value="F:hydrolase activity"/>
    <property type="evidence" value="ECO:0007669"/>
    <property type="project" value="UniProtKB-KW"/>
</dbReference>
<evidence type="ECO:0000256" key="3">
    <source>
        <dbReference type="SAM" id="MobiDB-lite"/>
    </source>
</evidence>
<feature type="compositionally biased region" description="Low complexity" evidence="3">
    <location>
        <begin position="10"/>
        <end position="27"/>
    </location>
</feature>
<comment type="similarity">
    <text evidence="1">Belongs to the transglycosylase family. Rpf subfamily.</text>
</comment>
<dbReference type="InterPro" id="IPR023346">
    <property type="entry name" value="Lysozyme-like_dom_sf"/>
</dbReference>
<evidence type="ECO:0000256" key="1">
    <source>
        <dbReference type="ARBA" id="ARBA00010830"/>
    </source>
</evidence>
<dbReference type="OrthoDB" id="1404170at2"/>
<feature type="region of interest" description="Disordered" evidence="3">
    <location>
        <begin position="1"/>
        <end position="46"/>
    </location>
</feature>
<accession>A0A411YL95</accession>
<keyword evidence="2" id="KW-0378">Hydrolase</keyword>
<dbReference type="Gene3D" id="1.10.530.10">
    <property type="match status" value="1"/>
</dbReference>
<dbReference type="Pfam" id="PF06737">
    <property type="entry name" value="Transglycosylas"/>
    <property type="match status" value="1"/>
</dbReference>
<evidence type="ECO:0000313" key="5">
    <source>
        <dbReference type="EMBL" id="QBI21950.1"/>
    </source>
</evidence>
<protein>
    <recommendedName>
        <fullName evidence="4">Resuscitation-promoting factor core lysozyme-like domain-containing protein</fullName>
    </recommendedName>
</protein>
<keyword evidence="6" id="KW-1185">Reference proteome</keyword>
<evidence type="ECO:0000259" key="4">
    <source>
        <dbReference type="Pfam" id="PF06737"/>
    </source>
</evidence>
<evidence type="ECO:0000313" key="6">
    <source>
        <dbReference type="Proteomes" id="UP000291469"/>
    </source>
</evidence>
<dbReference type="EMBL" id="CP036402">
    <property type="protein sequence ID" value="QBI21950.1"/>
    <property type="molecule type" value="Genomic_DNA"/>
</dbReference>
<feature type="compositionally biased region" description="Low complexity" evidence="3">
    <location>
        <begin position="34"/>
        <end position="44"/>
    </location>
</feature>
<gene>
    <name evidence="5" type="ORF">ER308_06860</name>
</gene>
<dbReference type="KEGG" id="erz:ER308_06860"/>
<organism evidence="5 6">
    <name type="scientific">Egibacter rhizosphaerae</name>
    <dbReference type="NCBI Taxonomy" id="1670831"/>
    <lineage>
        <taxon>Bacteria</taxon>
        <taxon>Bacillati</taxon>
        <taxon>Actinomycetota</taxon>
        <taxon>Nitriliruptoria</taxon>
        <taxon>Egibacterales</taxon>
        <taxon>Egibacteraceae</taxon>
        <taxon>Egibacter</taxon>
    </lineage>
</organism>
<dbReference type="CDD" id="cd13925">
    <property type="entry name" value="RPF"/>
    <property type="match status" value="1"/>
</dbReference>
<feature type="domain" description="Resuscitation-promoting factor core lysozyme-like" evidence="4">
    <location>
        <begin position="43"/>
        <end position="116"/>
    </location>
</feature>